<evidence type="ECO:0000313" key="2">
    <source>
        <dbReference type="Proteomes" id="UP000176244"/>
    </source>
</evidence>
<dbReference type="AlphaFoldDB" id="A0A1F2PDF1"/>
<evidence type="ECO:0008006" key="3">
    <source>
        <dbReference type="Google" id="ProtNLM"/>
    </source>
</evidence>
<dbReference type="Proteomes" id="UP000176244">
    <property type="component" value="Unassembled WGS sequence"/>
</dbReference>
<accession>A0A1F2PDF1</accession>
<protein>
    <recommendedName>
        <fullName evidence="3">Type II toxin-antitoxin system MqsA family antitoxin</fullName>
    </recommendedName>
</protein>
<organism evidence="1 2">
    <name type="scientific">Acetobacterium wieringae</name>
    <dbReference type="NCBI Taxonomy" id="52694"/>
    <lineage>
        <taxon>Bacteria</taxon>
        <taxon>Bacillati</taxon>
        <taxon>Bacillota</taxon>
        <taxon>Clostridia</taxon>
        <taxon>Eubacteriales</taxon>
        <taxon>Eubacteriaceae</taxon>
        <taxon>Acetobacterium</taxon>
    </lineage>
</organism>
<sequence length="76" mass="8411">MDCFLCKGKLTESTTTYMADLGNIIVIVKNVPCHKCIQCGEESFSGTAVVQLERIIDQLRNTLTEIAVVNYDNRAA</sequence>
<dbReference type="InterPro" id="IPR022453">
    <property type="entry name" value="Znf_MqsA-type"/>
</dbReference>
<dbReference type="Gene3D" id="3.10.20.860">
    <property type="match status" value="1"/>
</dbReference>
<comment type="caution">
    <text evidence="1">The sequence shown here is derived from an EMBL/GenBank/DDBJ whole genome shotgun (WGS) entry which is preliminary data.</text>
</comment>
<dbReference type="NCBIfam" id="TIGR03831">
    <property type="entry name" value="YgiT_finger"/>
    <property type="match status" value="1"/>
</dbReference>
<dbReference type="STRING" id="52694.ACWI_34610"/>
<name>A0A1F2PDF1_9FIRM</name>
<evidence type="ECO:0000313" key="1">
    <source>
        <dbReference type="EMBL" id="OFV69065.1"/>
    </source>
</evidence>
<dbReference type="RefSeq" id="WP_070372700.1">
    <property type="nucleotide sequence ID" value="NZ_LKEU01000049.1"/>
</dbReference>
<gene>
    <name evidence="1" type="ORF">ACWI_34610</name>
</gene>
<dbReference type="OrthoDB" id="9812340at2"/>
<dbReference type="EMBL" id="LKEU01000049">
    <property type="protein sequence ID" value="OFV69065.1"/>
    <property type="molecule type" value="Genomic_DNA"/>
</dbReference>
<proteinExistence type="predicted"/>
<reference evidence="1 2" key="1">
    <citation type="submission" date="2015-09" db="EMBL/GenBank/DDBJ databases">
        <title>Genome sequence of Acetobacterium wieringae DSM 1911.</title>
        <authorList>
            <person name="Poehlein A."/>
            <person name="Bengelsdorf F.R."/>
            <person name="Schiel-Bengelsdorf B."/>
            <person name="Duerre P."/>
            <person name="Daniel R."/>
        </authorList>
    </citation>
    <scope>NUCLEOTIDE SEQUENCE [LARGE SCALE GENOMIC DNA]</scope>
    <source>
        <strain evidence="1 2">DSM 1911</strain>
    </source>
</reference>